<reference evidence="2" key="1">
    <citation type="submission" date="2023-06" db="EMBL/GenBank/DDBJ databases">
        <title>Male Hemibagrus guttatus genome.</title>
        <authorList>
            <person name="Bian C."/>
        </authorList>
    </citation>
    <scope>NUCLEOTIDE SEQUENCE</scope>
    <source>
        <strain evidence="2">Male_cb2023</strain>
        <tissue evidence="2">Muscle</tissue>
    </source>
</reference>
<name>A0AAE0RGH9_9TELE</name>
<dbReference type="PANTHER" id="PTHR46148:SF57">
    <property type="entry name" value="OS12G0499874 PROTEIN"/>
    <property type="match status" value="1"/>
</dbReference>
<keyword evidence="3" id="KW-1185">Reference proteome</keyword>
<dbReference type="EMBL" id="JAUCMX010000002">
    <property type="protein sequence ID" value="KAK3553777.1"/>
    <property type="molecule type" value="Genomic_DNA"/>
</dbReference>
<protein>
    <recommendedName>
        <fullName evidence="1">Tf2-1-like SH3-like domain-containing protein</fullName>
    </recommendedName>
</protein>
<feature type="domain" description="Tf2-1-like SH3-like" evidence="1">
    <location>
        <begin position="46"/>
        <end position="107"/>
    </location>
</feature>
<gene>
    <name evidence="2" type="ORF">QTP70_009303</name>
</gene>
<dbReference type="Proteomes" id="UP001274896">
    <property type="component" value="Unassembled WGS sequence"/>
</dbReference>
<sequence length="239" mass="26483">MPAVDEWSRLSQEVWERAHVHFQRAVRRQRIQANRRRRPHPPYQVGQRVWLSTQNLKFKLPCRKLSPKFIGPFEIVHQVNPVCYQLGLPASYSICPTFHVSLLKPAHSPGVGDSGTLDPPPPLDIDGSLAYRVHALLDPRLGTGTASNGWGWGIGWESNPGLPHDRLALHLAHLLVKVHPLGPLLLVPTPQAVEDFPTGDGQSPVVSHISLLLLGLVLCNSDSGGTKCFFLLPYLINRS</sequence>
<dbReference type="PANTHER" id="PTHR46148">
    <property type="entry name" value="CHROMO DOMAIN-CONTAINING PROTEIN"/>
    <property type="match status" value="1"/>
</dbReference>
<comment type="caution">
    <text evidence="2">The sequence shown here is derived from an EMBL/GenBank/DDBJ whole genome shotgun (WGS) entry which is preliminary data.</text>
</comment>
<evidence type="ECO:0000259" key="1">
    <source>
        <dbReference type="Pfam" id="PF24626"/>
    </source>
</evidence>
<evidence type="ECO:0000313" key="3">
    <source>
        <dbReference type="Proteomes" id="UP001274896"/>
    </source>
</evidence>
<organism evidence="2 3">
    <name type="scientific">Hemibagrus guttatus</name>
    <dbReference type="NCBI Taxonomy" id="175788"/>
    <lineage>
        <taxon>Eukaryota</taxon>
        <taxon>Metazoa</taxon>
        <taxon>Chordata</taxon>
        <taxon>Craniata</taxon>
        <taxon>Vertebrata</taxon>
        <taxon>Euteleostomi</taxon>
        <taxon>Actinopterygii</taxon>
        <taxon>Neopterygii</taxon>
        <taxon>Teleostei</taxon>
        <taxon>Ostariophysi</taxon>
        <taxon>Siluriformes</taxon>
        <taxon>Bagridae</taxon>
        <taxon>Hemibagrus</taxon>
    </lineage>
</organism>
<accession>A0AAE0RGH9</accession>
<evidence type="ECO:0000313" key="2">
    <source>
        <dbReference type="EMBL" id="KAK3553777.1"/>
    </source>
</evidence>
<proteinExistence type="predicted"/>
<dbReference type="AlphaFoldDB" id="A0AAE0RGH9"/>
<dbReference type="InterPro" id="IPR056924">
    <property type="entry name" value="SH3_Tf2-1"/>
</dbReference>
<dbReference type="Pfam" id="PF24626">
    <property type="entry name" value="SH3_Tf2-1"/>
    <property type="match status" value="1"/>
</dbReference>